<gene>
    <name evidence="8" type="ORF">C7451_10597</name>
</gene>
<feature type="short sequence motif" description="GXGXXG" evidence="5">
    <location>
        <begin position="328"/>
        <end position="333"/>
    </location>
</feature>
<reference evidence="8 9" key="1">
    <citation type="submission" date="2018-05" db="EMBL/GenBank/DDBJ databases">
        <title>Genomic Encyclopedia of Type Strains, Phase IV (KMG-IV): sequencing the most valuable type-strain genomes for metagenomic binning, comparative biology and taxonomic classification.</title>
        <authorList>
            <person name="Goeker M."/>
        </authorList>
    </citation>
    <scope>NUCLEOTIDE SEQUENCE [LARGE SCALE GENOMIC DNA]</scope>
    <source>
        <strain evidence="8 9">DSM 3183</strain>
    </source>
</reference>
<dbReference type="SMART" id="SM00100">
    <property type="entry name" value="cNMP"/>
    <property type="match status" value="1"/>
</dbReference>
<dbReference type="InterPro" id="IPR050301">
    <property type="entry name" value="NTE"/>
</dbReference>
<evidence type="ECO:0000313" key="9">
    <source>
        <dbReference type="Proteomes" id="UP000248014"/>
    </source>
</evidence>
<dbReference type="PROSITE" id="PS00888">
    <property type="entry name" value="CNMP_BINDING_1"/>
    <property type="match status" value="1"/>
</dbReference>
<organism evidence="8 9">
    <name type="scientific">Blastomonas natatoria</name>
    <dbReference type="NCBI Taxonomy" id="34015"/>
    <lineage>
        <taxon>Bacteria</taxon>
        <taxon>Pseudomonadati</taxon>
        <taxon>Pseudomonadota</taxon>
        <taxon>Alphaproteobacteria</taxon>
        <taxon>Sphingomonadales</taxon>
        <taxon>Sphingomonadaceae</taxon>
        <taxon>Blastomonas</taxon>
    </lineage>
</organism>
<dbReference type="InterPro" id="IPR018488">
    <property type="entry name" value="cNMP-bd_CS"/>
</dbReference>
<dbReference type="InterPro" id="IPR002641">
    <property type="entry name" value="PNPLA_dom"/>
</dbReference>
<feature type="short sequence motif" description="DGA/G" evidence="5">
    <location>
        <begin position="472"/>
        <end position="474"/>
    </location>
</feature>
<dbReference type="GO" id="GO:0004622">
    <property type="term" value="F:phosphatidylcholine lysophospholipase activity"/>
    <property type="evidence" value="ECO:0007669"/>
    <property type="project" value="UniProtKB-ARBA"/>
</dbReference>
<keyword evidence="3 5" id="KW-0442">Lipid degradation</keyword>
<evidence type="ECO:0000256" key="2">
    <source>
        <dbReference type="ARBA" id="ARBA00022801"/>
    </source>
</evidence>
<feature type="active site" description="Nucleophile" evidence="5">
    <location>
        <position position="357"/>
    </location>
</feature>
<dbReference type="PANTHER" id="PTHR14226:SF29">
    <property type="entry name" value="NEUROPATHY TARGET ESTERASE SWS"/>
    <property type="match status" value="1"/>
</dbReference>
<dbReference type="GO" id="GO:0016042">
    <property type="term" value="P:lipid catabolic process"/>
    <property type="evidence" value="ECO:0007669"/>
    <property type="project" value="UniProtKB-UniRule"/>
</dbReference>
<dbReference type="AlphaFoldDB" id="A0A2V3V3L3"/>
<dbReference type="InterPro" id="IPR018490">
    <property type="entry name" value="cNMP-bd_dom_sf"/>
</dbReference>
<evidence type="ECO:0000256" key="3">
    <source>
        <dbReference type="ARBA" id="ARBA00022963"/>
    </source>
</evidence>
<feature type="short sequence motif" description="GXSXG" evidence="5">
    <location>
        <begin position="355"/>
        <end position="359"/>
    </location>
</feature>
<dbReference type="InterPro" id="IPR000595">
    <property type="entry name" value="cNMP-bd_dom"/>
</dbReference>
<dbReference type="PANTHER" id="PTHR14226">
    <property type="entry name" value="NEUROPATHY TARGET ESTERASE/SWISS CHEESE D.MELANOGASTER"/>
    <property type="match status" value="1"/>
</dbReference>
<dbReference type="CDD" id="cd00038">
    <property type="entry name" value="CAP_ED"/>
    <property type="match status" value="1"/>
</dbReference>
<dbReference type="Gene3D" id="3.40.1090.10">
    <property type="entry name" value="Cytosolic phospholipase A2 catalytic domain"/>
    <property type="match status" value="2"/>
</dbReference>
<protein>
    <submittedName>
        <fullName evidence="8">NTE family protein</fullName>
    </submittedName>
</protein>
<dbReference type="Pfam" id="PF00027">
    <property type="entry name" value="cNMP_binding"/>
    <property type="match status" value="1"/>
</dbReference>
<keyword evidence="4 5" id="KW-0443">Lipid metabolism</keyword>
<evidence type="ECO:0000259" key="6">
    <source>
        <dbReference type="PROSITE" id="PS50042"/>
    </source>
</evidence>
<proteinExistence type="inferred from homology"/>
<feature type="domain" description="PNPLA" evidence="7">
    <location>
        <begin position="324"/>
        <end position="485"/>
    </location>
</feature>
<dbReference type="InterPro" id="IPR014710">
    <property type="entry name" value="RmlC-like_jellyroll"/>
</dbReference>
<dbReference type="PROSITE" id="PS51635">
    <property type="entry name" value="PNPLA"/>
    <property type="match status" value="1"/>
</dbReference>
<dbReference type="SUPFAM" id="SSF52151">
    <property type="entry name" value="FabD/lysophospholipase-like"/>
    <property type="match status" value="1"/>
</dbReference>
<comment type="caution">
    <text evidence="8">The sequence shown here is derived from an EMBL/GenBank/DDBJ whole genome shotgun (WGS) entry which is preliminary data.</text>
</comment>
<dbReference type="PROSITE" id="PS50042">
    <property type="entry name" value="CNMP_BINDING_3"/>
    <property type="match status" value="1"/>
</dbReference>
<dbReference type="SUPFAM" id="SSF51206">
    <property type="entry name" value="cAMP-binding domain-like"/>
    <property type="match status" value="1"/>
</dbReference>
<dbReference type="InterPro" id="IPR016035">
    <property type="entry name" value="Acyl_Trfase/lysoPLipase"/>
</dbReference>
<evidence type="ECO:0000259" key="7">
    <source>
        <dbReference type="PROSITE" id="PS51635"/>
    </source>
</evidence>
<name>A0A2V3V3L3_9SPHN</name>
<sequence>MTGHTGEYPAEGALRDWMQAGLFANVDQAAIDALSRRAHRLDLPAGNILVRQGDPADSLYFLETGRLRVLIETPTGTKAVAQIEAGEPVGELAFFGGGTRTATLQASRDSVVMVLDRQNYDAVVAAYPQLVPAILTAVTQRLAAVTAKTPPMEARLPRVIAVVPCGTSRVDPVLLDRLMAAIRATVPDDRQVMLVRESDVPPGPASAYQAWLREHEARRGYLLIDASGEAEWGALVCRNADGLLMIAETGASPAMNPLERAGCAAIEPPNRSLLVIRDRADQAICGTAAWLAGRDPHLHHHVARDSDADFHRVARFLTGRAVGLVLAGGGALGCAHLGIVRGLQKAGVPIDLIGGTSAGAAMGAAIAQGLSVAQTLDQMEAMFIGARAMRRFTVPIHSLLDPAVFDSELEARYGTADIADQPLNFFAISTNLSTNDLHVHRRGPLWHAVRASGSLPTILPPFIDADGNILVDGGVLDNVPVVTMRALKSGPNIVVTLGEAGQVWRIKAAYQSLRRRGQLIRDLLLRRKSDSDFPSIVEIMQRSMVVASRIASRSMMRDGDILLSPPIVPGMQILDWHLGRKQADQAAHYVEQQVSANAALRQLADQPD</sequence>
<dbReference type="Pfam" id="PF01734">
    <property type="entry name" value="Patatin"/>
    <property type="match status" value="1"/>
</dbReference>
<dbReference type="OrthoDB" id="5290098at2"/>
<evidence type="ECO:0000256" key="4">
    <source>
        <dbReference type="ARBA" id="ARBA00023098"/>
    </source>
</evidence>
<keyword evidence="2 5" id="KW-0378">Hydrolase</keyword>
<keyword evidence="9" id="KW-1185">Reference proteome</keyword>
<evidence type="ECO:0000313" key="8">
    <source>
        <dbReference type="EMBL" id="PXW76326.1"/>
    </source>
</evidence>
<evidence type="ECO:0000256" key="5">
    <source>
        <dbReference type="PROSITE-ProRule" id="PRU01161"/>
    </source>
</evidence>
<evidence type="ECO:0000256" key="1">
    <source>
        <dbReference type="ARBA" id="ARBA00006636"/>
    </source>
</evidence>
<dbReference type="Proteomes" id="UP000248014">
    <property type="component" value="Unassembled WGS sequence"/>
</dbReference>
<dbReference type="Gene3D" id="2.60.120.10">
    <property type="entry name" value="Jelly Rolls"/>
    <property type="match status" value="1"/>
</dbReference>
<feature type="active site" description="Proton acceptor" evidence="5">
    <location>
        <position position="472"/>
    </location>
</feature>
<comment type="similarity">
    <text evidence="1">Belongs to the NTE family.</text>
</comment>
<feature type="domain" description="Cyclic nucleotide-binding" evidence="6">
    <location>
        <begin position="22"/>
        <end position="141"/>
    </location>
</feature>
<dbReference type="EMBL" id="QJJM01000005">
    <property type="protein sequence ID" value="PXW76326.1"/>
    <property type="molecule type" value="Genomic_DNA"/>
</dbReference>
<accession>A0A2V3V3L3</accession>
<dbReference type="RefSeq" id="WP_146215310.1">
    <property type="nucleotide sequence ID" value="NZ_QJJM01000005.1"/>
</dbReference>